<proteinExistence type="inferred from homology"/>
<gene>
    <name evidence="8" type="ORF">FDO65_11055</name>
</gene>
<feature type="transmembrane region" description="Helical" evidence="7">
    <location>
        <begin position="57"/>
        <end position="79"/>
    </location>
</feature>
<keyword evidence="6 7" id="KW-0472">Membrane</keyword>
<feature type="transmembrane region" description="Helical" evidence="7">
    <location>
        <begin position="6"/>
        <end position="22"/>
    </location>
</feature>
<protein>
    <submittedName>
        <fullName evidence="8">GlsB/YeaQ/YmgE family stress response membrane protein</fullName>
    </submittedName>
</protein>
<evidence type="ECO:0000256" key="1">
    <source>
        <dbReference type="ARBA" id="ARBA00004651"/>
    </source>
</evidence>
<dbReference type="PANTHER" id="PTHR33884">
    <property type="entry name" value="UPF0410 PROTEIN YMGE"/>
    <property type="match status" value="1"/>
</dbReference>
<evidence type="ECO:0000256" key="2">
    <source>
        <dbReference type="ARBA" id="ARBA00011006"/>
    </source>
</evidence>
<dbReference type="AlphaFoldDB" id="A0A4U6QMV4"/>
<name>A0A4U6QMV4_9ACTN</name>
<dbReference type="GO" id="GO:0005886">
    <property type="term" value="C:plasma membrane"/>
    <property type="evidence" value="ECO:0007669"/>
    <property type="project" value="UniProtKB-SubCell"/>
</dbReference>
<evidence type="ECO:0000256" key="7">
    <source>
        <dbReference type="SAM" id="Phobius"/>
    </source>
</evidence>
<dbReference type="PANTHER" id="PTHR33884:SF3">
    <property type="entry name" value="UPF0410 PROTEIN YMGE"/>
    <property type="match status" value="1"/>
</dbReference>
<dbReference type="RefSeq" id="WP_137449332.1">
    <property type="nucleotide sequence ID" value="NZ_SZZH01000001.1"/>
</dbReference>
<evidence type="ECO:0000256" key="6">
    <source>
        <dbReference type="ARBA" id="ARBA00023136"/>
    </source>
</evidence>
<reference evidence="8 9" key="1">
    <citation type="submission" date="2019-05" db="EMBL/GenBank/DDBJ databases">
        <title>Nakamurella sp. N5BH11, whole genome shotgun sequence.</title>
        <authorList>
            <person name="Tuo L."/>
        </authorList>
    </citation>
    <scope>NUCLEOTIDE SEQUENCE [LARGE SCALE GENOMIC DNA]</scope>
    <source>
        <strain evidence="8 9">N5BH11</strain>
    </source>
</reference>
<keyword evidence="5 7" id="KW-1133">Transmembrane helix</keyword>
<feature type="transmembrane region" description="Helical" evidence="7">
    <location>
        <begin position="27"/>
        <end position="45"/>
    </location>
</feature>
<accession>A0A4U6QMV4</accession>
<comment type="subcellular location">
    <subcellularLocation>
        <location evidence="1">Cell membrane</location>
        <topology evidence="1">Multi-pass membrane protein</topology>
    </subcellularLocation>
</comment>
<organism evidence="8 9">
    <name type="scientific">Nakamurella flava</name>
    <dbReference type="NCBI Taxonomy" id="2576308"/>
    <lineage>
        <taxon>Bacteria</taxon>
        <taxon>Bacillati</taxon>
        <taxon>Actinomycetota</taxon>
        <taxon>Actinomycetes</taxon>
        <taxon>Nakamurellales</taxon>
        <taxon>Nakamurellaceae</taxon>
        <taxon>Nakamurella</taxon>
    </lineage>
</organism>
<dbReference type="OrthoDB" id="9811343at2"/>
<comment type="similarity">
    <text evidence="2">Belongs to the UPF0410 family.</text>
</comment>
<keyword evidence="9" id="KW-1185">Reference proteome</keyword>
<dbReference type="Proteomes" id="UP000306985">
    <property type="component" value="Unassembled WGS sequence"/>
</dbReference>
<evidence type="ECO:0000313" key="9">
    <source>
        <dbReference type="Proteomes" id="UP000306985"/>
    </source>
</evidence>
<dbReference type="EMBL" id="SZZH01000001">
    <property type="protein sequence ID" value="TKV62027.1"/>
    <property type="molecule type" value="Genomic_DNA"/>
</dbReference>
<evidence type="ECO:0000313" key="8">
    <source>
        <dbReference type="EMBL" id="TKV62027.1"/>
    </source>
</evidence>
<evidence type="ECO:0000256" key="4">
    <source>
        <dbReference type="ARBA" id="ARBA00022692"/>
    </source>
</evidence>
<evidence type="ECO:0000256" key="3">
    <source>
        <dbReference type="ARBA" id="ARBA00022475"/>
    </source>
</evidence>
<comment type="caution">
    <text evidence="8">The sequence shown here is derived from an EMBL/GenBank/DDBJ whole genome shotgun (WGS) entry which is preliminary data.</text>
</comment>
<evidence type="ECO:0000256" key="5">
    <source>
        <dbReference type="ARBA" id="ARBA00022989"/>
    </source>
</evidence>
<keyword evidence="4 7" id="KW-0812">Transmembrane</keyword>
<sequence>MSFLGWIFFGALAGWIASLVVGDRRGCFMNIIVGVLGAVLAGFIYQLSTGRSWSFTWSWPSFGIACLGAIGLLLVVNIITGAGRRNRR</sequence>
<keyword evidence="3" id="KW-1003">Cell membrane</keyword>
<dbReference type="InterPro" id="IPR007341">
    <property type="entry name" value="Transgly_assoc"/>
</dbReference>